<comment type="caution">
    <text evidence="6">The sequence shown here is derived from an EMBL/GenBank/DDBJ whole genome shotgun (WGS) entry which is preliminary data.</text>
</comment>
<keyword evidence="2 4" id="KW-0808">Transferase</keyword>
<keyword evidence="7" id="KW-1185">Reference proteome</keyword>
<dbReference type="Gene3D" id="2.40.50.1070">
    <property type="match status" value="1"/>
</dbReference>
<feature type="binding site" evidence="4">
    <location>
        <position position="211"/>
    </location>
    <ligand>
        <name>S-adenosyl-L-methionine</name>
        <dbReference type="ChEBI" id="CHEBI:59789"/>
    </ligand>
</feature>
<dbReference type="Pfam" id="PF05958">
    <property type="entry name" value="tRNA_U5-meth_tr"/>
    <property type="match status" value="1"/>
</dbReference>
<accession>A0A017HLY7</accession>
<evidence type="ECO:0000256" key="4">
    <source>
        <dbReference type="PROSITE-ProRule" id="PRU01024"/>
    </source>
</evidence>
<comment type="similarity">
    <text evidence="4">Belongs to the class I-like SAM-binding methyltransferase superfamily. RNA M5U methyltransferase family.</text>
</comment>
<evidence type="ECO:0000256" key="2">
    <source>
        <dbReference type="ARBA" id="ARBA00022679"/>
    </source>
</evidence>
<dbReference type="PANTHER" id="PTHR11061">
    <property type="entry name" value="RNA M5U METHYLTRANSFERASE"/>
    <property type="match status" value="1"/>
</dbReference>
<evidence type="ECO:0000256" key="3">
    <source>
        <dbReference type="ARBA" id="ARBA00022691"/>
    </source>
</evidence>
<sequence>MPHFNACGGCVMQHASDPFVACWKAGIVMGALEGQGIEGEVAQVLTSPPGSRRRARLSGRRLRKGALLGFHARASDTVVDNPRCRILTPALMALRPALLDLVQLAAPRSREIGLTLTESPAGADVVVEDARDLDTALRQDAAAWAAQAGVARFTWNNDLVAQSEAPWQPMGRARVVPPPGAFLQATREGEAALVALVLDATRGASRVADLFSGVGTFALPLAETAEVHAVEGEAAMTEALLKGWRGAPGLHRVTAEARDLFRRPLEAAELGRFDAAVIDPPRAGAEAQVARLAEAGVRTIAYVSCNPASFARDARVLLAAGYRMDPITVVDQFRWSAHVELATRFSRA</sequence>
<feature type="binding site" evidence="4">
    <location>
        <position position="231"/>
    </location>
    <ligand>
        <name>S-adenosyl-L-methionine</name>
        <dbReference type="ChEBI" id="CHEBI:59789"/>
    </ligand>
</feature>
<dbReference type="PROSITE" id="PS51687">
    <property type="entry name" value="SAM_MT_RNA_M5U"/>
    <property type="match status" value="1"/>
</dbReference>
<reference evidence="6 7" key="1">
    <citation type="submission" date="2013-02" db="EMBL/GenBank/DDBJ databases">
        <authorList>
            <person name="Fiebig A."/>
            <person name="Goeker M."/>
            <person name="Klenk H.-P.P."/>
        </authorList>
    </citation>
    <scope>NUCLEOTIDE SEQUENCE [LARGE SCALE GENOMIC DNA]</scope>
    <source>
        <strain evidence="6 7">DSM 19309</strain>
    </source>
</reference>
<feature type="binding site" evidence="4">
    <location>
        <position position="279"/>
    </location>
    <ligand>
        <name>S-adenosyl-L-methionine</name>
        <dbReference type="ChEBI" id="CHEBI:59789"/>
    </ligand>
</feature>
<dbReference type="PATRIC" id="fig|442562.3.peg.3033"/>
<dbReference type="EC" id="2.1.1.-" evidence="6"/>
<dbReference type="Gene3D" id="3.40.50.150">
    <property type="entry name" value="Vaccinia Virus protein VP39"/>
    <property type="match status" value="1"/>
</dbReference>
<dbReference type="GO" id="GO:0070475">
    <property type="term" value="P:rRNA base methylation"/>
    <property type="evidence" value="ECO:0007669"/>
    <property type="project" value="TreeGrafter"/>
</dbReference>
<dbReference type="EMBL" id="AOSK01000084">
    <property type="protein sequence ID" value="EYD75371.1"/>
    <property type="molecule type" value="Genomic_DNA"/>
</dbReference>
<dbReference type="STRING" id="442562.Rumeso_03083"/>
<dbReference type="HOGENOM" id="CLU_014689_8_0_5"/>
<keyword evidence="3 4" id="KW-0949">S-adenosyl-L-methionine</keyword>
<feature type="binding site" evidence="4">
    <location>
        <position position="184"/>
    </location>
    <ligand>
        <name>S-adenosyl-L-methionine</name>
        <dbReference type="ChEBI" id="CHEBI:59789"/>
    </ligand>
</feature>
<proteinExistence type="inferred from homology"/>
<protein>
    <submittedName>
        <fullName evidence="6">23S rRNA (Uracil-5-)-methyltransferase RumA</fullName>
        <ecNumber evidence="6">2.1.1.-</ecNumber>
    </submittedName>
</protein>
<gene>
    <name evidence="6" type="ORF">Rumeso_03083</name>
</gene>
<evidence type="ECO:0000256" key="1">
    <source>
        <dbReference type="ARBA" id="ARBA00022603"/>
    </source>
</evidence>
<evidence type="ECO:0000256" key="5">
    <source>
        <dbReference type="PROSITE-ProRule" id="PRU10015"/>
    </source>
</evidence>
<dbReference type="Proteomes" id="UP000019666">
    <property type="component" value="Unassembled WGS sequence"/>
</dbReference>
<dbReference type="GO" id="GO:0070041">
    <property type="term" value="F:rRNA (uridine-C5-)-methyltransferase activity"/>
    <property type="evidence" value="ECO:0007669"/>
    <property type="project" value="TreeGrafter"/>
</dbReference>
<evidence type="ECO:0000313" key="6">
    <source>
        <dbReference type="EMBL" id="EYD75371.1"/>
    </source>
</evidence>
<dbReference type="PANTHER" id="PTHR11061:SF49">
    <property type="entry name" value="23S RRNA (URACIL(1939)-C(5))-METHYLTRANSFERASE RLMD"/>
    <property type="match status" value="1"/>
</dbReference>
<dbReference type="InterPro" id="IPR030390">
    <property type="entry name" value="MeTrfase_TrmA_AS"/>
</dbReference>
<dbReference type="PROSITE" id="PS01230">
    <property type="entry name" value="TRMA_1"/>
    <property type="match status" value="1"/>
</dbReference>
<evidence type="ECO:0000313" key="7">
    <source>
        <dbReference type="Proteomes" id="UP000019666"/>
    </source>
</evidence>
<feature type="active site" evidence="5">
    <location>
        <position position="305"/>
    </location>
</feature>
<feature type="active site" description="Nucleophile" evidence="4">
    <location>
        <position position="305"/>
    </location>
</feature>
<organism evidence="6 7">
    <name type="scientific">Rubellimicrobium mesophilum DSM 19309</name>
    <dbReference type="NCBI Taxonomy" id="442562"/>
    <lineage>
        <taxon>Bacteria</taxon>
        <taxon>Pseudomonadati</taxon>
        <taxon>Pseudomonadota</taxon>
        <taxon>Alphaproteobacteria</taxon>
        <taxon>Rhodobacterales</taxon>
        <taxon>Roseobacteraceae</taxon>
        <taxon>Rubellimicrobium</taxon>
    </lineage>
</organism>
<dbReference type="SUPFAM" id="SSF53335">
    <property type="entry name" value="S-adenosyl-L-methionine-dependent methyltransferases"/>
    <property type="match status" value="1"/>
</dbReference>
<dbReference type="AlphaFoldDB" id="A0A017HLY7"/>
<dbReference type="InterPro" id="IPR010280">
    <property type="entry name" value="U5_MeTrfase_fam"/>
</dbReference>
<dbReference type="CDD" id="cd02440">
    <property type="entry name" value="AdoMet_MTases"/>
    <property type="match status" value="1"/>
</dbReference>
<keyword evidence="1 4" id="KW-0489">Methyltransferase</keyword>
<dbReference type="InterPro" id="IPR029063">
    <property type="entry name" value="SAM-dependent_MTases_sf"/>
</dbReference>
<name>A0A017HLY7_9RHOB</name>